<keyword evidence="8" id="KW-1185">Reference proteome</keyword>
<evidence type="ECO:0000256" key="5">
    <source>
        <dbReference type="SAM" id="MobiDB-lite"/>
    </source>
</evidence>
<dbReference type="EC" id="7.6.2.9" evidence="4"/>
<dbReference type="Pfam" id="PF08402">
    <property type="entry name" value="TOBE_2"/>
    <property type="match status" value="1"/>
</dbReference>
<evidence type="ECO:0000256" key="2">
    <source>
        <dbReference type="ARBA" id="ARBA00022741"/>
    </source>
</evidence>
<evidence type="ECO:0000256" key="1">
    <source>
        <dbReference type="ARBA" id="ARBA00022448"/>
    </source>
</evidence>
<evidence type="ECO:0000259" key="6">
    <source>
        <dbReference type="PROSITE" id="PS50893"/>
    </source>
</evidence>
<protein>
    <recommendedName>
        <fullName evidence="4">ABC-type quaternary amine transporter</fullName>
        <ecNumber evidence="4">7.6.2.9</ecNumber>
    </recommendedName>
</protein>
<name>A0A554SH42_9ACTN</name>
<dbReference type="InterPro" id="IPR027417">
    <property type="entry name" value="P-loop_NTPase"/>
</dbReference>
<dbReference type="GO" id="GO:0005524">
    <property type="term" value="F:ATP binding"/>
    <property type="evidence" value="ECO:0007669"/>
    <property type="project" value="UniProtKB-KW"/>
</dbReference>
<dbReference type="Gene3D" id="2.40.50.100">
    <property type="match status" value="1"/>
</dbReference>
<dbReference type="SUPFAM" id="SSF50331">
    <property type="entry name" value="MOP-like"/>
    <property type="match status" value="1"/>
</dbReference>
<dbReference type="InterPro" id="IPR017871">
    <property type="entry name" value="ABC_transporter-like_CS"/>
</dbReference>
<dbReference type="Pfam" id="PF00005">
    <property type="entry name" value="ABC_tran"/>
    <property type="match status" value="1"/>
</dbReference>
<evidence type="ECO:0000313" key="7">
    <source>
        <dbReference type="EMBL" id="TSD65654.1"/>
    </source>
</evidence>
<dbReference type="PANTHER" id="PTHR42781">
    <property type="entry name" value="SPERMIDINE/PUTRESCINE IMPORT ATP-BINDING PROTEIN POTA"/>
    <property type="match status" value="1"/>
</dbReference>
<dbReference type="PROSITE" id="PS00211">
    <property type="entry name" value="ABC_TRANSPORTER_1"/>
    <property type="match status" value="1"/>
</dbReference>
<dbReference type="GO" id="GO:0015418">
    <property type="term" value="F:ABC-type quaternary ammonium compound transporting activity"/>
    <property type="evidence" value="ECO:0007669"/>
    <property type="project" value="UniProtKB-EC"/>
</dbReference>
<dbReference type="SMART" id="SM00382">
    <property type="entry name" value="AAA"/>
    <property type="match status" value="1"/>
</dbReference>
<dbReference type="InterPro" id="IPR050093">
    <property type="entry name" value="ABC_SmlMolc_Importer"/>
</dbReference>
<organism evidence="7 8">
    <name type="scientific">Aeromicrobium piscarium</name>
    <dbReference type="NCBI Taxonomy" id="2590901"/>
    <lineage>
        <taxon>Bacteria</taxon>
        <taxon>Bacillati</taxon>
        <taxon>Actinomycetota</taxon>
        <taxon>Actinomycetes</taxon>
        <taxon>Propionibacteriales</taxon>
        <taxon>Nocardioidaceae</taxon>
        <taxon>Aeromicrobium</taxon>
    </lineage>
</organism>
<feature type="region of interest" description="Disordered" evidence="5">
    <location>
        <begin position="1"/>
        <end position="20"/>
    </location>
</feature>
<dbReference type="InterPro" id="IPR008995">
    <property type="entry name" value="Mo/tungstate-bd_C_term_dom"/>
</dbReference>
<dbReference type="PROSITE" id="PS50893">
    <property type="entry name" value="ABC_TRANSPORTER_2"/>
    <property type="match status" value="1"/>
</dbReference>
<dbReference type="InterPro" id="IPR003439">
    <property type="entry name" value="ABC_transporter-like_ATP-bd"/>
</dbReference>
<dbReference type="Proteomes" id="UP000316988">
    <property type="component" value="Unassembled WGS sequence"/>
</dbReference>
<keyword evidence="2" id="KW-0547">Nucleotide-binding</keyword>
<dbReference type="PANTHER" id="PTHR42781:SF4">
    <property type="entry name" value="SPERMIDINE_PUTRESCINE IMPORT ATP-BINDING PROTEIN POTA"/>
    <property type="match status" value="1"/>
</dbReference>
<dbReference type="RefSeq" id="WP_143911806.1">
    <property type="nucleotide sequence ID" value="NZ_VLNT01000002.1"/>
</dbReference>
<dbReference type="FunFam" id="3.40.50.300:FF:000425">
    <property type="entry name" value="Probable ABC transporter, ATP-binding subunit"/>
    <property type="match status" value="1"/>
</dbReference>
<dbReference type="InterPro" id="IPR003593">
    <property type="entry name" value="AAA+_ATPase"/>
</dbReference>
<feature type="domain" description="ABC transporter" evidence="6">
    <location>
        <begin position="21"/>
        <end position="251"/>
    </location>
</feature>
<dbReference type="InterPro" id="IPR013611">
    <property type="entry name" value="Transp-assoc_OB_typ2"/>
</dbReference>
<gene>
    <name evidence="7" type="ORF">FNM00_04335</name>
</gene>
<dbReference type="GO" id="GO:0016887">
    <property type="term" value="F:ATP hydrolysis activity"/>
    <property type="evidence" value="ECO:0007669"/>
    <property type="project" value="InterPro"/>
</dbReference>
<proteinExistence type="predicted"/>
<evidence type="ECO:0000256" key="3">
    <source>
        <dbReference type="ARBA" id="ARBA00022840"/>
    </source>
</evidence>
<dbReference type="AlphaFoldDB" id="A0A554SH42"/>
<keyword evidence="1" id="KW-0813">Transport</keyword>
<dbReference type="SUPFAM" id="SSF52540">
    <property type="entry name" value="P-loop containing nucleoside triphosphate hydrolases"/>
    <property type="match status" value="1"/>
</dbReference>
<feature type="compositionally biased region" description="Low complexity" evidence="5">
    <location>
        <begin position="1"/>
        <end position="12"/>
    </location>
</feature>
<evidence type="ECO:0000313" key="8">
    <source>
        <dbReference type="Proteomes" id="UP000316988"/>
    </source>
</evidence>
<reference evidence="7 8" key="1">
    <citation type="submission" date="2019-07" db="EMBL/GenBank/DDBJ databases">
        <authorList>
            <person name="Zhao L.H."/>
        </authorList>
    </citation>
    <scope>NUCLEOTIDE SEQUENCE [LARGE SCALE GENOMIC DNA]</scope>
    <source>
        <strain evidence="7 8">Co35</strain>
    </source>
</reference>
<sequence>MSAIDPAAPAAAQGESPETELSIRGVTKRYGQVKAVDDLTLDIPRGSLTALLGPSGCGKTTTLRMLGGFVDSTEGQIHLRGHDIAGVPPHRRDTAMVFQHYALFPHMTVAGNLAYGLRRRKIGKRDRADRVGEMLELLGLSHLADRRPAALSGGQAQRVAVGRALILNPSVLLLDEPFSALDAQLRTSTRTELRRLQQELAITAVFVTHDQEEAMAIADQVAVMNDGRLEQVGTPQEIYENPATRFVAGFIGAANLLEGTVAETRRDAVIVTLSSGIAVSGTAGPGAVLALGAEAVVIVRPEDTTMSEPGTGILDATVETVSFLGSASELRLRTDDGTALSVRGPRSLATDHPRGSVRAVSWPTAATRILP</sequence>
<accession>A0A554SH42</accession>
<comment type="caution">
    <text evidence="7">The sequence shown here is derived from an EMBL/GenBank/DDBJ whole genome shotgun (WGS) entry which is preliminary data.</text>
</comment>
<dbReference type="EMBL" id="VLNT01000002">
    <property type="protein sequence ID" value="TSD65654.1"/>
    <property type="molecule type" value="Genomic_DNA"/>
</dbReference>
<dbReference type="OrthoDB" id="3180400at2"/>
<keyword evidence="3 7" id="KW-0067">ATP-binding</keyword>
<evidence type="ECO:0000256" key="4">
    <source>
        <dbReference type="ARBA" id="ARBA00066388"/>
    </source>
</evidence>
<dbReference type="GO" id="GO:0043190">
    <property type="term" value="C:ATP-binding cassette (ABC) transporter complex"/>
    <property type="evidence" value="ECO:0007669"/>
    <property type="project" value="InterPro"/>
</dbReference>
<dbReference type="Gene3D" id="3.40.50.300">
    <property type="entry name" value="P-loop containing nucleotide triphosphate hydrolases"/>
    <property type="match status" value="1"/>
</dbReference>